<accession>A0AAX6DRN7</accession>
<reference evidence="2" key="1">
    <citation type="journal article" date="2023" name="GigaByte">
        <title>Genome assembly of the bearded iris, Iris pallida Lam.</title>
        <authorList>
            <person name="Bruccoleri R.E."/>
            <person name="Oakeley E.J."/>
            <person name="Faust A.M.E."/>
            <person name="Altorfer M."/>
            <person name="Dessus-Babus S."/>
            <person name="Burckhardt D."/>
            <person name="Oertli M."/>
            <person name="Naumann U."/>
            <person name="Petersen F."/>
            <person name="Wong J."/>
        </authorList>
    </citation>
    <scope>NUCLEOTIDE SEQUENCE</scope>
    <source>
        <strain evidence="2">GSM-AAB239-AS_SAM_17_03QT</strain>
    </source>
</reference>
<protein>
    <submittedName>
        <fullName evidence="2">Basic proline-rich protein-like</fullName>
    </submittedName>
</protein>
<sequence>MPWQATRQPSSPPMQPPELLLTAWPDHPLAMVGLLLLSSFLLQLFLSIEPRPPPTSHRRATTTPSLPSWPPPCLAGLGHSVPARLPPPLAPPCANLGQRSSSEPDARACGLRRRRRQLLAAHGPALAGKLGAQPHARSCHGSATGQQQQQRAPSRACSAAMCSSATRRRGRGLPHDGRAPANPLGSALLLQRDV</sequence>
<evidence type="ECO:0000256" key="1">
    <source>
        <dbReference type="SAM" id="MobiDB-lite"/>
    </source>
</evidence>
<dbReference type="EMBL" id="JANAVB010042417">
    <property type="protein sequence ID" value="KAJ6794463.1"/>
    <property type="molecule type" value="Genomic_DNA"/>
</dbReference>
<organism evidence="2 3">
    <name type="scientific">Iris pallida</name>
    <name type="common">Sweet iris</name>
    <dbReference type="NCBI Taxonomy" id="29817"/>
    <lineage>
        <taxon>Eukaryota</taxon>
        <taxon>Viridiplantae</taxon>
        <taxon>Streptophyta</taxon>
        <taxon>Embryophyta</taxon>
        <taxon>Tracheophyta</taxon>
        <taxon>Spermatophyta</taxon>
        <taxon>Magnoliopsida</taxon>
        <taxon>Liliopsida</taxon>
        <taxon>Asparagales</taxon>
        <taxon>Iridaceae</taxon>
        <taxon>Iridoideae</taxon>
        <taxon>Irideae</taxon>
        <taxon>Iris</taxon>
    </lineage>
</organism>
<gene>
    <name evidence="2" type="ORF">M6B38_232780</name>
</gene>
<feature type="region of interest" description="Disordered" evidence="1">
    <location>
        <begin position="130"/>
        <end position="158"/>
    </location>
</feature>
<evidence type="ECO:0000313" key="2">
    <source>
        <dbReference type="EMBL" id="KAJ6794463.1"/>
    </source>
</evidence>
<comment type="caution">
    <text evidence="2">The sequence shown here is derived from an EMBL/GenBank/DDBJ whole genome shotgun (WGS) entry which is preliminary data.</text>
</comment>
<dbReference type="AlphaFoldDB" id="A0AAX6DRN7"/>
<proteinExistence type="predicted"/>
<name>A0AAX6DRN7_IRIPA</name>
<keyword evidence="3" id="KW-1185">Reference proteome</keyword>
<dbReference type="Proteomes" id="UP001140949">
    <property type="component" value="Unassembled WGS sequence"/>
</dbReference>
<reference evidence="2" key="2">
    <citation type="submission" date="2023-04" db="EMBL/GenBank/DDBJ databases">
        <authorList>
            <person name="Bruccoleri R.E."/>
            <person name="Oakeley E.J."/>
            <person name="Faust A.-M."/>
            <person name="Dessus-Babus S."/>
            <person name="Altorfer M."/>
            <person name="Burckhardt D."/>
            <person name="Oertli M."/>
            <person name="Naumann U."/>
            <person name="Petersen F."/>
            <person name="Wong J."/>
        </authorList>
    </citation>
    <scope>NUCLEOTIDE SEQUENCE</scope>
    <source>
        <strain evidence="2">GSM-AAB239-AS_SAM_17_03QT</strain>
        <tissue evidence="2">Leaf</tissue>
    </source>
</reference>
<evidence type="ECO:0000313" key="3">
    <source>
        <dbReference type="Proteomes" id="UP001140949"/>
    </source>
</evidence>
<feature type="compositionally biased region" description="Polar residues" evidence="1">
    <location>
        <begin position="141"/>
        <end position="150"/>
    </location>
</feature>